<keyword evidence="8" id="KW-1185">Reference proteome</keyword>
<dbReference type="AlphaFoldDB" id="A0A1N7QBH4"/>
<protein>
    <recommendedName>
        <fullName evidence="6">Mutator family transposase</fullName>
    </recommendedName>
</protein>
<evidence type="ECO:0000256" key="1">
    <source>
        <dbReference type="ARBA" id="ARBA00002190"/>
    </source>
</evidence>
<evidence type="ECO:0000256" key="5">
    <source>
        <dbReference type="ARBA" id="ARBA00023172"/>
    </source>
</evidence>
<comment type="function">
    <text evidence="1 6">Required for the transposition of the insertion element.</text>
</comment>
<evidence type="ECO:0000256" key="4">
    <source>
        <dbReference type="ARBA" id="ARBA00023125"/>
    </source>
</evidence>
<dbReference type="GO" id="GO:0004803">
    <property type="term" value="F:transposase activity"/>
    <property type="evidence" value="ECO:0007669"/>
    <property type="project" value="UniProtKB-UniRule"/>
</dbReference>
<dbReference type="Proteomes" id="UP000186795">
    <property type="component" value="Unassembled WGS sequence"/>
</dbReference>
<dbReference type="OrthoDB" id="9779930at2"/>
<gene>
    <name evidence="7" type="ORF">SAMN05421790_1271</name>
</gene>
<evidence type="ECO:0000313" key="7">
    <source>
        <dbReference type="EMBL" id="SIT20205.1"/>
    </source>
</evidence>
<sequence length="408" mass="45694">MKSLHEREGKFQNDTIQLSLTQIMESAKEGLLALAVQTGLQVFQAMMQEEVTQLAGPKGKHNPNRKAVRHGVEQGSVVLGGRKVRVEKPRVRSVEGEELHLEVYQVFQDPSLLTDAALERMIHGLSTRNYEQGLEPTGVDGKASSTSKSTISRRFVEGTGKKLAELLGRRLDDRRYPALMIDGVVMADHTVVVALGVDEEGKKHILGLWEGATENAPVCKSLLMDLVDRGLSTDRGILVIIDGSKALRSAIRDVLGKQAVVQRCQVHKLRNVLDHLPERERGWVERKIKEAWRQPDADKAHRALKRLANQLDEVHPGAAASLREGMEETLTVIRLGLSELLQTTLRSTNAIESAFKTVRDVSRNVKRWRNGQQVLRWSAAGLLEAETRFRRIKGYRQLPLLKQALEQH</sequence>
<reference evidence="8" key="1">
    <citation type="submission" date="2017-01" db="EMBL/GenBank/DDBJ databases">
        <authorList>
            <person name="Varghese N."/>
            <person name="Submissions S."/>
        </authorList>
    </citation>
    <scope>NUCLEOTIDE SEQUENCE [LARGE SCALE GENOMIC DNA]</scope>
    <source>
        <strain evidence="8">DSM 45196</strain>
    </source>
</reference>
<proteinExistence type="inferred from homology"/>
<evidence type="ECO:0000256" key="2">
    <source>
        <dbReference type="ARBA" id="ARBA00010961"/>
    </source>
</evidence>
<organism evidence="7 8">
    <name type="scientific">Kroppenstedtia eburnea</name>
    <dbReference type="NCBI Taxonomy" id="714067"/>
    <lineage>
        <taxon>Bacteria</taxon>
        <taxon>Bacillati</taxon>
        <taxon>Bacillota</taxon>
        <taxon>Bacilli</taxon>
        <taxon>Bacillales</taxon>
        <taxon>Thermoactinomycetaceae</taxon>
        <taxon>Kroppenstedtia</taxon>
    </lineage>
</organism>
<keyword evidence="3 6" id="KW-0815">Transposition</keyword>
<dbReference type="RefSeq" id="WP_076526604.1">
    <property type="nucleotide sequence ID" value="NZ_FTOD01000027.1"/>
</dbReference>
<dbReference type="InterPro" id="IPR001207">
    <property type="entry name" value="Transposase_mutator"/>
</dbReference>
<feature type="non-terminal residue" evidence="7">
    <location>
        <position position="408"/>
    </location>
</feature>
<keyword evidence="5 6" id="KW-0233">DNA recombination</keyword>
<keyword evidence="6" id="KW-0814">Transposable element</keyword>
<dbReference type="GO" id="GO:0003677">
    <property type="term" value="F:DNA binding"/>
    <property type="evidence" value="ECO:0007669"/>
    <property type="project" value="UniProtKB-UniRule"/>
</dbReference>
<keyword evidence="4 6" id="KW-0238">DNA-binding</keyword>
<dbReference type="PANTHER" id="PTHR33217:SF7">
    <property type="entry name" value="TRANSPOSASE FOR INSERTION SEQUENCE ELEMENT IS1081"/>
    <property type="match status" value="1"/>
</dbReference>
<evidence type="ECO:0000256" key="3">
    <source>
        <dbReference type="ARBA" id="ARBA00022578"/>
    </source>
</evidence>
<accession>A0A1N7QBH4</accession>
<dbReference type="GO" id="GO:0006313">
    <property type="term" value="P:DNA transposition"/>
    <property type="evidence" value="ECO:0007669"/>
    <property type="project" value="UniProtKB-UniRule"/>
</dbReference>
<dbReference type="EMBL" id="FTOD01000027">
    <property type="protein sequence ID" value="SIT20205.1"/>
    <property type="molecule type" value="Genomic_DNA"/>
</dbReference>
<dbReference type="Pfam" id="PF00872">
    <property type="entry name" value="Transposase_mut"/>
    <property type="match status" value="1"/>
</dbReference>
<dbReference type="PANTHER" id="PTHR33217">
    <property type="entry name" value="TRANSPOSASE FOR INSERTION SEQUENCE ELEMENT IS1081"/>
    <property type="match status" value="1"/>
</dbReference>
<dbReference type="NCBIfam" id="NF033543">
    <property type="entry name" value="transpos_IS256"/>
    <property type="match status" value="1"/>
</dbReference>
<name>A0A1N7QBH4_9BACL</name>
<comment type="similarity">
    <text evidence="2 6">Belongs to the transposase mutator family.</text>
</comment>
<evidence type="ECO:0000313" key="8">
    <source>
        <dbReference type="Proteomes" id="UP000186795"/>
    </source>
</evidence>
<evidence type="ECO:0000256" key="6">
    <source>
        <dbReference type="RuleBase" id="RU365089"/>
    </source>
</evidence>